<comment type="caution">
    <text evidence="2">The sequence shown here is derived from an EMBL/GenBank/DDBJ whole genome shotgun (WGS) entry which is preliminary data.</text>
</comment>
<protein>
    <recommendedName>
        <fullName evidence="1">HTH marR-type domain-containing protein</fullName>
    </recommendedName>
</protein>
<evidence type="ECO:0000313" key="2">
    <source>
        <dbReference type="EMBL" id="OLF11412.1"/>
    </source>
</evidence>
<dbReference type="InterPro" id="IPR036390">
    <property type="entry name" value="WH_DNA-bd_sf"/>
</dbReference>
<dbReference type="SUPFAM" id="SSF46785">
    <property type="entry name" value="Winged helix' DNA-binding domain"/>
    <property type="match status" value="1"/>
</dbReference>
<name>A0A7Z0WN54_9PSEU</name>
<dbReference type="SMART" id="SM00347">
    <property type="entry name" value="HTH_MARR"/>
    <property type="match status" value="1"/>
</dbReference>
<accession>A0A7Z0WN54</accession>
<dbReference type="PANTHER" id="PTHR39515">
    <property type="entry name" value="CONSERVED PROTEIN"/>
    <property type="match status" value="1"/>
</dbReference>
<reference evidence="2 3" key="1">
    <citation type="submission" date="2016-12" db="EMBL/GenBank/DDBJ databases">
        <title>The draft genome sequence of Actinophytocola xinjiangensis.</title>
        <authorList>
            <person name="Wang W."/>
            <person name="Yuan L."/>
        </authorList>
    </citation>
    <scope>NUCLEOTIDE SEQUENCE [LARGE SCALE GENOMIC DNA]</scope>
    <source>
        <strain evidence="2 3">CGMCC 4.4663</strain>
    </source>
</reference>
<dbReference type="GO" id="GO:0003700">
    <property type="term" value="F:DNA-binding transcription factor activity"/>
    <property type="evidence" value="ECO:0007669"/>
    <property type="project" value="InterPro"/>
</dbReference>
<dbReference type="AlphaFoldDB" id="A0A7Z0WN54"/>
<dbReference type="Gene3D" id="1.10.10.10">
    <property type="entry name" value="Winged helix-like DNA-binding domain superfamily/Winged helix DNA-binding domain"/>
    <property type="match status" value="1"/>
</dbReference>
<evidence type="ECO:0000259" key="1">
    <source>
        <dbReference type="PROSITE" id="PS50995"/>
    </source>
</evidence>
<organism evidence="2 3">
    <name type="scientific">Actinophytocola xinjiangensis</name>
    <dbReference type="NCBI Taxonomy" id="485602"/>
    <lineage>
        <taxon>Bacteria</taxon>
        <taxon>Bacillati</taxon>
        <taxon>Actinomycetota</taxon>
        <taxon>Actinomycetes</taxon>
        <taxon>Pseudonocardiales</taxon>
        <taxon>Pseudonocardiaceae</taxon>
    </lineage>
</organism>
<keyword evidence="3" id="KW-1185">Reference proteome</keyword>
<dbReference type="InterPro" id="IPR000835">
    <property type="entry name" value="HTH_MarR-typ"/>
</dbReference>
<dbReference type="Pfam" id="PF01047">
    <property type="entry name" value="MarR"/>
    <property type="match status" value="1"/>
</dbReference>
<sequence>MTRLRRAIGRLARLFNASSASEDLTPTQASVLGLVAHRGPIGLAELTDIEGLNPTMLSRVVSKLDSGGLLRRLPDPADQRAARLEATDAGRQAHERIIQARTETVVKILEGLPPEVGDALRDALPALEALAEGLRGQRH</sequence>
<dbReference type="PANTHER" id="PTHR39515:SF2">
    <property type="entry name" value="HTH-TYPE TRANSCRIPTIONAL REGULATOR RV0880"/>
    <property type="match status" value="1"/>
</dbReference>
<dbReference type="InterPro" id="IPR052526">
    <property type="entry name" value="HTH-type_Bedaq_tolerance"/>
</dbReference>
<dbReference type="EMBL" id="MSIF01000004">
    <property type="protein sequence ID" value="OLF11412.1"/>
    <property type="molecule type" value="Genomic_DNA"/>
</dbReference>
<proteinExistence type="predicted"/>
<gene>
    <name evidence="2" type="ORF">BLA60_10550</name>
</gene>
<dbReference type="InterPro" id="IPR036388">
    <property type="entry name" value="WH-like_DNA-bd_sf"/>
</dbReference>
<evidence type="ECO:0000313" key="3">
    <source>
        <dbReference type="Proteomes" id="UP000185696"/>
    </source>
</evidence>
<dbReference type="Proteomes" id="UP000185696">
    <property type="component" value="Unassembled WGS sequence"/>
</dbReference>
<dbReference type="PROSITE" id="PS50995">
    <property type="entry name" value="HTH_MARR_2"/>
    <property type="match status" value="1"/>
</dbReference>
<feature type="domain" description="HTH marR-type" evidence="1">
    <location>
        <begin position="1"/>
        <end position="129"/>
    </location>
</feature>